<evidence type="ECO:0000313" key="3">
    <source>
        <dbReference type="EMBL" id="CDW75878.1"/>
    </source>
</evidence>
<dbReference type="AlphaFoldDB" id="A0A078A310"/>
<organism evidence="3 4">
    <name type="scientific">Stylonychia lemnae</name>
    <name type="common">Ciliate</name>
    <dbReference type="NCBI Taxonomy" id="5949"/>
    <lineage>
        <taxon>Eukaryota</taxon>
        <taxon>Sar</taxon>
        <taxon>Alveolata</taxon>
        <taxon>Ciliophora</taxon>
        <taxon>Intramacronucleata</taxon>
        <taxon>Spirotrichea</taxon>
        <taxon>Stichotrichia</taxon>
        <taxon>Sporadotrichida</taxon>
        <taxon>Oxytrichidae</taxon>
        <taxon>Stylonychinae</taxon>
        <taxon>Stylonychia</taxon>
    </lineage>
</organism>
<keyword evidence="1" id="KW-0175">Coiled coil</keyword>
<dbReference type="Proteomes" id="UP000039865">
    <property type="component" value="Unassembled WGS sequence"/>
</dbReference>
<reference evidence="3 4" key="1">
    <citation type="submission" date="2014-06" db="EMBL/GenBank/DDBJ databases">
        <authorList>
            <person name="Swart Estienne"/>
        </authorList>
    </citation>
    <scope>NUCLEOTIDE SEQUENCE [LARGE SCALE GENOMIC DNA]</scope>
    <source>
        <strain evidence="3 4">130c</strain>
    </source>
</reference>
<keyword evidence="4" id="KW-1185">Reference proteome</keyword>
<dbReference type="EMBL" id="CCKQ01004718">
    <property type="protein sequence ID" value="CDW75878.1"/>
    <property type="molecule type" value="Genomic_DNA"/>
</dbReference>
<sequence length="371" mass="42164">MSVSTTQSPEITSQLDNYDEIFENYSRIWREAIAQDYQTHFKGLENQEMSGKPKSSLFSQVYQSVAPATTMNSNLLRQPSVYSGQTQNNNVILEPNMNTQQLLDQFTQKVDQLNQQLIQNREDRVQGWAQKIIYAFKIYSTQQLSTFKNQKGMQFTNPMDKLKDTNLSLSKGALQNSRQIGVNSNNQFLNKGINSQFSSPSIGSANYNDYSYFSGSNNMSSGMINGKHQTRQHLVENIRQPLFPLMTNDAGQVLQPAQQPLQNKMNFDNDDIYSSQQNVDFIVCNNKQQKVNTHVNNTIYPTSNNNNMTNNHISNLNNNSNNITGDFQSIKTQGGGASNSSRTKDEENDFNFSFDEDFFFEIQKGGIDLDE</sequence>
<accession>A0A078A310</accession>
<evidence type="ECO:0000256" key="2">
    <source>
        <dbReference type="SAM" id="MobiDB-lite"/>
    </source>
</evidence>
<gene>
    <name evidence="3" type="primary">Contig16673.g17759</name>
    <name evidence="3" type="ORF">STYLEM_4873</name>
</gene>
<evidence type="ECO:0000256" key="1">
    <source>
        <dbReference type="SAM" id="Coils"/>
    </source>
</evidence>
<proteinExistence type="predicted"/>
<evidence type="ECO:0000313" key="4">
    <source>
        <dbReference type="Proteomes" id="UP000039865"/>
    </source>
</evidence>
<name>A0A078A310_STYLE</name>
<feature type="region of interest" description="Disordered" evidence="2">
    <location>
        <begin position="317"/>
        <end position="348"/>
    </location>
</feature>
<dbReference type="InParanoid" id="A0A078A310"/>
<feature type="compositionally biased region" description="Polar residues" evidence="2">
    <location>
        <begin position="323"/>
        <end position="332"/>
    </location>
</feature>
<protein>
    <submittedName>
        <fullName evidence="3">Uncharacterized protein</fullName>
    </submittedName>
</protein>
<feature type="coiled-coil region" evidence="1">
    <location>
        <begin position="96"/>
        <end position="123"/>
    </location>
</feature>